<accession>A0ABS0XP14</accession>
<proteinExistence type="predicted"/>
<keyword evidence="2" id="KW-1185">Reference proteome</keyword>
<reference evidence="2" key="1">
    <citation type="submission" date="2020-12" db="EMBL/GenBank/DDBJ databases">
        <title>Hymenobacter sp.</title>
        <authorList>
            <person name="Kim M.K."/>
        </authorList>
    </citation>
    <scope>NUCLEOTIDE SEQUENCE [LARGE SCALE GENOMIC DNA]</scope>
    <source>
        <strain evidence="2">BT553</strain>
    </source>
</reference>
<evidence type="ECO:0000313" key="1">
    <source>
        <dbReference type="EMBL" id="MBJ6121778.1"/>
    </source>
</evidence>
<dbReference type="EMBL" id="JAELXS010000004">
    <property type="protein sequence ID" value="MBJ6121778.1"/>
    <property type="molecule type" value="Genomic_DNA"/>
</dbReference>
<evidence type="ECO:0000313" key="2">
    <source>
        <dbReference type="Proteomes" id="UP000640426"/>
    </source>
</evidence>
<dbReference type="Proteomes" id="UP000640426">
    <property type="component" value="Unassembled WGS sequence"/>
</dbReference>
<name>A0ABS0XP14_9SPHN</name>
<dbReference type="Pfam" id="PF04325">
    <property type="entry name" value="DUF465"/>
    <property type="match status" value="1"/>
</dbReference>
<sequence length="52" mass="5889">MQSTAHQIALETKHATIDRRIADETGRPHPDTAILADLKKQKLRLKEEIVSL</sequence>
<gene>
    <name evidence="1" type="ORF">JAO74_08240</name>
</gene>
<protein>
    <submittedName>
        <fullName evidence="1">YdcH family protein</fullName>
    </submittedName>
</protein>
<dbReference type="Gene3D" id="6.10.280.50">
    <property type="match status" value="1"/>
</dbReference>
<organism evidence="1 2">
    <name type="scientific">Sphingomonas mollis</name>
    <dbReference type="NCBI Taxonomy" id="2795726"/>
    <lineage>
        <taxon>Bacteria</taxon>
        <taxon>Pseudomonadati</taxon>
        <taxon>Pseudomonadota</taxon>
        <taxon>Alphaproteobacteria</taxon>
        <taxon>Sphingomonadales</taxon>
        <taxon>Sphingomonadaceae</taxon>
        <taxon>Sphingomonas</taxon>
    </lineage>
</organism>
<dbReference type="RefSeq" id="WP_199036928.1">
    <property type="nucleotide sequence ID" value="NZ_JAELXS010000004.1"/>
</dbReference>
<dbReference type="InterPro" id="IPR007420">
    <property type="entry name" value="DUF465"/>
</dbReference>
<comment type="caution">
    <text evidence="1">The sequence shown here is derived from an EMBL/GenBank/DDBJ whole genome shotgun (WGS) entry which is preliminary data.</text>
</comment>
<dbReference type="InterPro" id="IPR038444">
    <property type="entry name" value="DUF465_sf"/>
</dbReference>